<protein>
    <submittedName>
        <fullName evidence="1">Uncharacterized protein</fullName>
    </submittedName>
</protein>
<accession>A0A2T3AHC9</accession>
<dbReference type="AlphaFoldDB" id="A0A2T3AHC9"/>
<name>A0A2T3AHC9_9PEZI</name>
<sequence length="226" mass="25746">MEKLGLLFSIRLLDNCHLVKLRIRVGRQLDMSKTSTDASSVSKLHSCQLLHLRTSSWLYIPTAIYLVLNLSCRSAASADYQLSRMPRALLRLRVWTSLVAFPPTPPPPVLLLRSLDVNFGSVPYSLAWLPPSKFRALLWNSAQPPRPQHARLHLALQETCAQTDRQTDRQTNKLPYLHMQLYKIPYYQASVSRQPDNQTILSRLPSQASLKVYILGYMHTVCPDLA</sequence>
<dbReference type="EMBL" id="KZ678389">
    <property type="protein sequence ID" value="PSR97678.1"/>
    <property type="molecule type" value="Genomic_DNA"/>
</dbReference>
<proteinExistence type="predicted"/>
<evidence type="ECO:0000313" key="1">
    <source>
        <dbReference type="EMBL" id="PSR97678.1"/>
    </source>
</evidence>
<dbReference type="InParanoid" id="A0A2T3AHC9"/>
<dbReference type="Proteomes" id="UP000241462">
    <property type="component" value="Unassembled WGS sequence"/>
</dbReference>
<reference evidence="1 2" key="1">
    <citation type="journal article" date="2018" name="Mycol. Prog.">
        <title>Coniella lustricola, a new species from submerged detritus.</title>
        <authorList>
            <person name="Raudabaugh D.B."/>
            <person name="Iturriaga T."/>
            <person name="Carver A."/>
            <person name="Mondo S."/>
            <person name="Pangilinan J."/>
            <person name="Lipzen A."/>
            <person name="He G."/>
            <person name="Amirebrahimi M."/>
            <person name="Grigoriev I.V."/>
            <person name="Miller A.N."/>
        </authorList>
    </citation>
    <scope>NUCLEOTIDE SEQUENCE [LARGE SCALE GENOMIC DNA]</scope>
    <source>
        <strain evidence="1 2">B22-T-1</strain>
    </source>
</reference>
<evidence type="ECO:0000313" key="2">
    <source>
        <dbReference type="Proteomes" id="UP000241462"/>
    </source>
</evidence>
<gene>
    <name evidence="1" type="ORF">BD289DRAFT_83585</name>
</gene>
<keyword evidence="2" id="KW-1185">Reference proteome</keyword>
<organism evidence="1 2">
    <name type="scientific">Coniella lustricola</name>
    <dbReference type="NCBI Taxonomy" id="2025994"/>
    <lineage>
        <taxon>Eukaryota</taxon>
        <taxon>Fungi</taxon>
        <taxon>Dikarya</taxon>
        <taxon>Ascomycota</taxon>
        <taxon>Pezizomycotina</taxon>
        <taxon>Sordariomycetes</taxon>
        <taxon>Sordariomycetidae</taxon>
        <taxon>Diaporthales</taxon>
        <taxon>Schizoparmaceae</taxon>
        <taxon>Coniella</taxon>
    </lineage>
</organism>